<name>A0A833R215_9POAL</name>
<organism evidence="3 4">
    <name type="scientific">Carex littledalei</name>
    <dbReference type="NCBI Taxonomy" id="544730"/>
    <lineage>
        <taxon>Eukaryota</taxon>
        <taxon>Viridiplantae</taxon>
        <taxon>Streptophyta</taxon>
        <taxon>Embryophyta</taxon>
        <taxon>Tracheophyta</taxon>
        <taxon>Spermatophyta</taxon>
        <taxon>Magnoliopsida</taxon>
        <taxon>Liliopsida</taxon>
        <taxon>Poales</taxon>
        <taxon>Cyperaceae</taxon>
        <taxon>Cyperoideae</taxon>
        <taxon>Cariceae</taxon>
        <taxon>Carex</taxon>
        <taxon>Carex subgen. Euthyceras</taxon>
    </lineage>
</organism>
<protein>
    <recommendedName>
        <fullName evidence="5">Late embryogenesis abundant protein LEA-2 subgroup domain-containing protein</fullName>
    </recommendedName>
</protein>
<gene>
    <name evidence="3" type="ORF">FCM35_KLT05826</name>
</gene>
<keyword evidence="4" id="KW-1185">Reference proteome</keyword>
<keyword evidence="2" id="KW-0472">Membrane</keyword>
<feature type="transmembrane region" description="Helical" evidence="2">
    <location>
        <begin position="28"/>
        <end position="53"/>
    </location>
</feature>
<dbReference type="PANTHER" id="PTHR31852">
    <property type="entry name" value="LATE EMBRYOGENESIS ABUNDANT (LEA) HYDROXYPROLINE-RICH GLYCOPROTEIN FAMILY"/>
    <property type="match status" value="1"/>
</dbReference>
<dbReference type="InterPro" id="IPR055301">
    <property type="entry name" value="Lea14-like_2"/>
</dbReference>
<evidence type="ECO:0000313" key="3">
    <source>
        <dbReference type="EMBL" id="KAF3328748.1"/>
    </source>
</evidence>
<dbReference type="OrthoDB" id="685087at2759"/>
<keyword evidence="2" id="KW-1133">Transmembrane helix</keyword>
<evidence type="ECO:0008006" key="5">
    <source>
        <dbReference type="Google" id="ProtNLM"/>
    </source>
</evidence>
<feature type="region of interest" description="Disordered" evidence="1">
    <location>
        <begin position="1"/>
        <end position="21"/>
    </location>
</feature>
<reference evidence="3" key="1">
    <citation type="submission" date="2020-01" db="EMBL/GenBank/DDBJ databases">
        <title>Genome sequence of Kobresia littledalei, the first chromosome-level genome in the family Cyperaceae.</title>
        <authorList>
            <person name="Qu G."/>
        </authorList>
    </citation>
    <scope>NUCLEOTIDE SEQUENCE</scope>
    <source>
        <strain evidence="3">C.B.Clarke</strain>
        <tissue evidence="3">Leaf</tissue>
    </source>
</reference>
<evidence type="ECO:0000256" key="1">
    <source>
        <dbReference type="SAM" id="MobiDB-lite"/>
    </source>
</evidence>
<evidence type="ECO:0000313" key="4">
    <source>
        <dbReference type="Proteomes" id="UP000623129"/>
    </source>
</evidence>
<dbReference type="EMBL" id="SWLB01000015">
    <property type="protein sequence ID" value="KAF3328748.1"/>
    <property type="molecule type" value="Genomic_DNA"/>
</dbReference>
<dbReference type="Proteomes" id="UP000623129">
    <property type="component" value="Unassembled WGS sequence"/>
</dbReference>
<evidence type="ECO:0000256" key="2">
    <source>
        <dbReference type="SAM" id="Phobius"/>
    </source>
</evidence>
<comment type="caution">
    <text evidence="3">The sequence shown here is derived from an EMBL/GenBank/DDBJ whole genome shotgun (WGS) entry which is preliminary data.</text>
</comment>
<dbReference type="AlphaFoldDB" id="A0A833R215"/>
<accession>A0A833R215</accession>
<proteinExistence type="predicted"/>
<feature type="compositionally biased region" description="Polar residues" evidence="1">
    <location>
        <begin position="1"/>
        <end position="18"/>
    </location>
</feature>
<keyword evidence="2" id="KW-0812">Transmembrane</keyword>
<sequence>MGPHQSQPQSQYIHQNPHYQHRHGRSNLASCAVATAFLLVLVGAGVIALFVVFRPHDPSIAISAVQLPGFASSNGTASFTYAQLAAVRNPNRNMLSHYDSSLVVLSRPQNQVAGFMFIPAGQIEGGRTQYMSASFNVAGFPVNGNPEVVEVESRMKVKGRIEVLKFFTHHVETTKLCTVAVSSRDGAVLTFRC</sequence>